<accession>X0Y607</accession>
<dbReference type="AlphaFoldDB" id="X0Y607"/>
<comment type="caution">
    <text evidence="2">The sequence shown here is derived from an EMBL/GenBank/DDBJ whole genome shotgun (WGS) entry which is preliminary data.</text>
</comment>
<proteinExistence type="predicted"/>
<dbReference type="GO" id="GO:0005975">
    <property type="term" value="P:carbohydrate metabolic process"/>
    <property type="evidence" value="ECO:0007669"/>
    <property type="project" value="InterPro"/>
</dbReference>
<feature type="domain" description="Mannosylglycerate hydrolase MGH1-like glycoside hydrolase" evidence="1">
    <location>
        <begin position="43"/>
        <end position="166"/>
    </location>
</feature>
<dbReference type="EMBL" id="BARS01056054">
    <property type="protein sequence ID" value="GAG51195.1"/>
    <property type="molecule type" value="Genomic_DNA"/>
</dbReference>
<feature type="non-terminal residue" evidence="2">
    <location>
        <position position="189"/>
    </location>
</feature>
<dbReference type="InterPro" id="IPR012341">
    <property type="entry name" value="6hp_glycosidase-like_sf"/>
</dbReference>
<dbReference type="InterPro" id="IPR008928">
    <property type="entry name" value="6-hairpin_glycosidase_sf"/>
</dbReference>
<dbReference type="PANTHER" id="PTHR34987:SF4">
    <property type="entry name" value="ALPHA-L-RHAMNOSIDASE C-TERMINAL DOMAIN-CONTAINING PROTEIN"/>
    <property type="match status" value="1"/>
</dbReference>
<name>X0Y607_9ZZZZ</name>
<gene>
    <name evidence="2" type="ORF">S01H1_82648</name>
</gene>
<sequence length="189" mass="21719">EMAAELLPSVLRALDWFDRLVDEHGLLNNVPEWNFVDWAEVDRRGEGTVYNALYYRTLRVVEELARRLGLAPIAERCATRAQSIREAINARLWSEERGAYVDACVDGEQSRRLSQQSNAVCIAYDIAPPERWERIFATILDESRVTMTSIGMTTSAPSQVDFDEERHVVLAQPFFMHHLHRALVRAGRY</sequence>
<organism evidence="2">
    <name type="scientific">marine sediment metagenome</name>
    <dbReference type="NCBI Taxonomy" id="412755"/>
    <lineage>
        <taxon>unclassified sequences</taxon>
        <taxon>metagenomes</taxon>
        <taxon>ecological metagenomes</taxon>
    </lineage>
</organism>
<dbReference type="InterPro" id="IPR054491">
    <property type="entry name" value="MGH1-like_GH"/>
</dbReference>
<protein>
    <recommendedName>
        <fullName evidence="1">Mannosylglycerate hydrolase MGH1-like glycoside hydrolase domain-containing protein</fullName>
    </recommendedName>
</protein>
<dbReference type="PANTHER" id="PTHR34987">
    <property type="entry name" value="C, PUTATIVE (AFU_ORTHOLOGUE AFUA_3G02880)-RELATED"/>
    <property type="match status" value="1"/>
</dbReference>
<reference evidence="2" key="1">
    <citation type="journal article" date="2014" name="Front. Microbiol.">
        <title>High frequency of phylogenetically diverse reductive dehalogenase-homologous genes in deep subseafloor sedimentary metagenomes.</title>
        <authorList>
            <person name="Kawai M."/>
            <person name="Futagami T."/>
            <person name="Toyoda A."/>
            <person name="Takaki Y."/>
            <person name="Nishi S."/>
            <person name="Hori S."/>
            <person name="Arai W."/>
            <person name="Tsubouchi T."/>
            <person name="Morono Y."/>
            <person name="Uchiyama I."/>
            <person name="Ito T."/>
            <person name="Fujiyama A."/>
            <person name="Inagaki F."/>
            <person name="Takami H."/>
        </authorList>
    </citation>
    <scope>NUCLEOTIDE SEQUENCE</scope>
    <source>
        <strain evidence="2">Expedition CK06-06</strain>
    </source>
</reference>
<dbReference type="Gene3D" id="1.50.10.10">
    <property type="match status" value="1"/>
</dbReference>
<feature type="non-terminal residue" evidence="2">
    <location>
        <position position="1"/>
    </location>
</feature>
<dbReference type="SUPFAM" id="SSF48208">
    <property type="entry name" value="Six-hairpin glycosidases"/>
    <property type="match status" value="1"/>
</dbReference>
<dbReference type="Pfam" id="PF22422">
    <property type="entry name" value="MGH1-like_GH"/>
    <property type="match status" value="1"/>
</dbReference>
<evidence type="ECO:0000259" key="1">
    <source>
        <dbReference type="Pfam" id="PF22422"/>
    </source>
</evidence>
<evidence type="ECO:0000313" key="2">
    <source>
        <dbReference type="EMBL" id="GAG51195.1"/>
    </source>
</evidence>